<evidence type="ECO:0000313" key="3">
    <source>
        <dbReference type="Proteomes" id="UP001265259"/>
    </source>
</evidence>
<name>A0ABU3DCW3_9RHOB</name>
<keyword evidence="1" id="KW-1133">Transmembrane helix</keyword>
<evidence type="ECO:0000313" key="2">
    <source>
        <dbReference type="EMBL" id="MDT0681550.1"/>
    </source>
</evidence>
<gene>
    <name evidence="2" type="ORF">RM543_02545</name>
</gene>
<proteinExistence type="predicted"/>
<sequence length="204" mass="21251">MPRADNPYSRFVAWAKVILPLAALALLSSLFLLPGRGERTAIPFADVDIDELAREQRLGSPSYSGTTEKGRDVSLTAETARPSAAGPGIFDARMLTGALETDGGQIGLRSDGGVIDTEADTVDLAGNVVVTTADGYVVRSDRLRSTLGQITLDTLGPVEADGPAGTLTAGRMTASETGTGNVVMVFNEGVRLVYLPADQGSDPQ</sequence>
<comment type="caution">
    <text evidence="2">The sequence shown here is derived from an EMBL/GenBank/DDBJ whole genome shotgun (WGS) entry which is preliminary data.</text>
</comment>
<organism evidence="2 3">
    <name type="scientific">Tropicimonas omnivorans</name>
    <dbReference type="NCBI Taxonomy" id="3075590"/>
    <lineage>
        <taxon>Bacteria</taxon>
        <taxon>Pseudomonadati</taxon>
        <taxon>Pseudomonadota</taxon>
        <taxon>Alphaproteobacteria</taxon>
        <taxon>Rhodobacterales</taxon>
        <taxon>Roseobacteraceae</taxon>
        <taxon>Tropicimonas</taxon>
    </lineage>
</organism>
<keyword evidence="1" id="KW-0812">Transmembrane</keyword>
<accession>A0ABU3DCW3</accession>
<dbReference type="Proteomes" id="UP001265259">
    <property type="component" value="Unassembled WGS sequence"/>
</dbReference>
<dbReference type="Pfam" id="PF06835">
    <property type="entry name" value="LptC"/>
    <property type="match status" value="1"/>
</dbReference>
<dbReference type="RefSeq" id="WP_311689322.1">
    <property type="nucleotide sequence ID" value="NZ_JAVRHL010000001.1"/>
</dbReference>
<dbReference type="InterPro" id="IPR010664">
    <property type="entry name" value="LipoPS_assembly_LptC-rel"/>
</dbReference>
<protein>
    <recommendedName>
        <fullName evidence="4">Lipopolysaccharide export system protein LptC</fullName>
    </recommendedName>
</protein>
<evidence type="ECO:0000256" key="1">
    <source>
        <dbReference type="SAM" id="Phobius"/>
    </source>
</evidence>
<evidence type="ECO:0008006" key="4">
    <source>
        <dbReference type="Google" id="ProtNLM"/>
    </source>
</evidence>
<feature type="transmembrane region" description="Helical" evidence="1">
    <location>
        <begin position="12"/>
        <end position="33"/>
    </location>
</feature>
<keyword evidence="3" id="KW-1185">Reference proteome</keyword>
<keyword evidence="1" id="KW-0472">Membrane</keyword>
<reference evidence="2 3" key="1">
    <citation type="submission" date="2023-09" db="EMBL/GenBank/DDBJ databases">
        <authorList>
            <person name="Rey-Velasco X."/>
        </authorList>
    </citation>
    <scope>NUCLEOTIDE SEQUENCE [LARGE SCALE GENOMIC DNA]</scope>
    <source>
        <strain evidence="2 3">F158</strain>
    </source>
</reference>
<dbReference type="EMBL" id="JAVRHL010000001">
    <property type="protein sequence ID" value="MDT0681550.1"/>
    <property type="molecule type" value="Genomic_DNA"/>
</dbReference>